<keyword evidence="5" id="KW-1185">Reference proteome</keyword>
<evidence type="ECO:0000313" key="5">
    <source>
        <dbReference type="Proteomes" id="UP001633002"/>
    </source>
</evidence>
<feature type="compositionally biased region" description="Basic and acidic residues" evidence="2">
    <location>
        <begin position="480"/>
        <end position="496"/>
    </location>
</feature>
<dbReference type="PANTHER" id="PTHR31286">
    <property type="entry name" value="GLYCINE-RICH CELL WALL STRUCTURAL PROTEIN 1.8-LIKE"/>
    <property type="match status" value="1"/>
</dbReference>
<keyword evidence="1" id="KW-0479">Metal-binding</keyword>
<feature type="region of interest" description="Disordered" evidence="2">
    <location>
        <begin position="480"/>
        <end position="613"/>
    </location>
</feature>
<dbReference type="InterPro" id="IPR036875">
    <property type="entry name" value="Znf_CCHC_sf"/>
</dbReference>
<protein>
    <recommendedName>
        <fullName evidence="3">CCHC-type domain-containing protein</fullName>
    </recommendedName>
</protein>
<dbReference type="InterPro" id="IPR005135">
    <property type="entry name" value="Endo/exonuclease/phosphatase"/>
</dbReference>
<dbReference type="PANTHER" id="PTHR31286:SF180">
    <property type="entry name" value="OS10G0362600 PROTEIN"/>
    <property type="match status" value="1"/>
</dbReference>
<accession>A0ABD3GGS5</accession>
<name>A0ABD3GGS5_9MARC</name>
<dbReference type="AlphaFoldDB" id="A0ABD3GGS5"/>
<organism evidence="4 5">
    <name type="scientific">Riccia sorocarpa</name>
    <dbReference type="NCBI Taxonomy" id="122646"/>
    <lineage>
        <taxon>Eukaryota</taxon>
        <taxon>Viridiplantae</taxon>
        <taxon>Streptophyta</taxon>
        <taxon>Embryophyta</taxon>
        <taxon>Marchantiophyta</taxon>
        <taxon>Marchantiopsida</taxon>
        <taxon>Marchantiidae</taxon>
        <taxon>Marchantiales</taxon>
        <taxon>Ricciaceae</taxon>
        <taxon>Riccia</taxon>
    </lineage>
</organism>
<keyword evidence="1" id="KW-0862">Zinc</keyword>
<proteinExistence type="predicted"/>
<evidence type="ECO:0000256" key="1">
    <source>
        <dbReference type="PROSITE-ProRule" id="PRU00047"/>
    </source>
</evidence>
<dbReference type="InterPro" id="IPR001878">
    <property type="entry name" value="Znf_CCHC"/>
</dbReference>
<feature type="compositionally biased region" description="Polar residues" evidence="2">
    <location>
        <begin position="13"/>
        <end position="34"/>
    </location>
</feature>
<sequence length="925" mass="104099">MASSALPAGRGAKSTQIPKQTTGVGASSSQQRQVQAGLFRPPQASTGIRNGEKSPPKQTMDYRAAVSPAKPWGMRIPPKPNEPHQFSTEAQFQDALEDIRYTNNALYGGSGEKYYIGHTQGIAGRRHDWGSSSLGYTNQRTMEMEGELFEDQMDTGQVNQAHSNDGQDNQMEDQDNDDHEAEGDQPLPAILEQNEDLVEEDEQGGNEQDNSYLERHQAWIDVLDENLATTRKNPASKEVSNDFEMDMSELLTAVDDITETSSHEGDVPSNTLYLNTKLFAEGITQLQRHSLIIHTVDLRVTMSYFERWAEVTIHQLLGVKIVSMCQLDPFCFHVVVDSGKAKAHIFANSPLKMGNKMVFPLPWDTRFSTKDLKSRACPVWLELYDVHPGLMKFDINMLRSIGPIIYAAKNTETQRINIVRGCVLQDLNRPLPEYIPIVVPEAPNKIMKQRIRYLRLPDGCFNCRQRGHFARACPLEEEYRQNQKTVTEERRIRQENRTPGGAATGRTPGAESRDEDNSARAQGTTMEDFKVVTRRRTKPKFQTPDINKSMKVDNRYGVLESSEELQDDPQEADGNIEIRSRRVETTVRSGANSGPGGSSSSKEGASGSGSSENGYNMLIREVIDLTKQKDPKSSKGDTTRIYLCSWNINGTAGDLRGRTIRNRIWNSYKEVDIFAFQELKSKEYELENTLRLLTDSGTVVVDYHSNGWGNAALVLKPTIRVLDYGVKGDGQVVWARFHTAKGMAGIMSVYAPHDLQERIRLWEWIRNKVADEDWVLGGDLNMVEWGVDTNCKSPILSSEEAIVWMDLKLDAGLVDCYEAALRRDGPRFTRVQIKGNSVEMSRLDCFYLTNQGRGVQQIARVLHDAKAGVSDHCPVVLELKVTEESQHRSSWKTYLKISVEEIREAEVRTRVVAAWRNNPTNCTDP</sequence>
<dbReference type="PROSITE" id="PS50158">
    <property type="entry name" value="ZF_CCHC"/>
    <property type="match status" value="1"/>
</dbReference>
<reference evidence="4 5" key="1">
    <citation type="submission" date="2024-09" db="EMBL/GenBank/DDBJ databases">
        <title>Chromosome-scale assembly of Riccia sorocarpa.</title>
        <authorList>
            <person name="Paukszto L."/>
        </authorList>
    </citation>
    <scope>NUCLEOTIDE SEQUENCE [LARGE SCALE GENOMIC DNA]</scope>
    <source>
        <strain evidence="4">LP-2024</strain>
        <tissue evidence="4">Aerial parts of the thallus</tissue>
    </source>
</reference>
<feature type="region of interest" description="Disordered" evidence="2">
    <location>
        <begin position="1"/>
        <end position="62"/>
    </location>
</feature>
<dbReference type="Pfam" id="PF00098">
    <property type="entry name" value="zf-CCHC"/>
    <property type="match status" value="1"/>
</dbReference>
<dbReference type="InterPro" id="IPR040256">
    <property type="entry name" value="At4g02000-like"/>
</dbReference>
<evidence type="ECO:0000259" key="3">
    <source>
        <dbReference type="PROSITE" id="PS50158"/>
    </source>
</evidence>
<dbReference type="EMBL" id="JBJQOH010000007">
    <property type="protein sequence ID" value="KAL3678363.1"/>
    <property type="molecule type" value="Genomic_DNA"/>
</dbReference>
<comment type="caution">
    <text evidence="4">The sequence shown here is derived from an EMBL/GenBank/DDBJ whole genome shotgun (WGS) entry which is preliminary data.</text>
</comment>
<dbReference type="Pfam" id="PF03372">
    <property type="entry name" value="Exo_endo_phos"/>
    <property type="match status" value="1"/>
</dbReference>
<feature type="compositionally biased region" description="Low complexity" evidence="2">
    <location>
        <begin position="598"/>
        <end position="613"/>
    </location>
</feature>
<dbReference type="InterPro" id="IPR036691">
    <property type="entry name" value="Endo/exonu/phosph_ase_sf"/>
</dbReference>
<dbReference type="Proteomes" id="UP001633002">
    <property type="component" value="Unassembled WGS sequence"/>
</dbReference>
<feature type="compositionally biased region" description="Acidic residues" evidence="2">
    <location>
        <begin position="170"/>
        <end position="183"/>
    </location>
</feature>
<feature type="domain" description="CCHC-type" evidence="3">
    <location>
        <begin position="460"/>
        <end position="474"/>
    </location>
</feature>
<dbReference type="SMART" id="SM00343">
    <property type="entry name" value="ZnF_C2HC"/>
    <property type="match status" value="1"/>
</dbReference>
<dbReference type="GO" id="GO:0008270">
    <property type="term" value="F:zinc ion binding"/>
    <property type="evidence" value="ECO:0007669"/>
    <property type="project" value="UniProtKB-KW"/>
</dbReference>
<feature type="region of interest" description="Disordered" evidence="2">
    <location>
        <begin position="157"/>
        <end position="184"/>
    </location>
</feature>
<gene>
    <name evidence="4" type="ORF">R1sor_021319</name>
</gene>
<keyword evidence="1" id="KW-0863">Zinc-finger</keyword>
<feature type="compositionally biased region" description="Acidic residues" evidence="2">
    <location>
        <begin position="561"/>
        <end position="571"/>
    </location>
</feature>
<feature type="compositionally biased region" description="Basic and acidic residues" evidence="2">
    <location>
        <begin position="576"/>
        <end position="585"/>
    </location>
</feature>
<dbReference type="Gene3D" id="4.10.60.10">
    <property type="entry name" value="Zinc finger, CCHC-type"/>
    <property type="match status" value="1"/>
</dbReference>
<evidence type="ECO:0000313" key="4">
    <source>
        <dbReference type="EMBL" id="KAL3678363.1"/>
    </source>
</evidence>
<dbReference type="Gene3D" id="3.60.10.10">
    <property type="entry name" value="Endonuclease/exonuclease/phosphatase"/>
    <property type="match status" value="1"/>
</dbReference>
<dbReference type="SUPFAM" id="SSF56219">
    <property type="entry name" value="DNase I-like"/>
    <property type="match status" value="1"/>
</dbReference>
<dbReference type="SUPFAM" id="SSF57756">
    <property type="entry name" value="Retrovirus zinc finger-like domains"/>
    <property type="match status" value="1"/>
</dbReference>
<feature type="compositionally biased region" description="Low complexity" evidence="2">
    <location>
        <begin position="497"/>
        <end position="510"/>
    </location>
</feature>
<evidence type="ECO:0000256" key="2">
    <source>
        <dbReference type="SAM" id="MobiDB-lite"/>
    </source>
</evidence>